<dbReference type="Gene3D" id="3.90.1010.10">
    <property type="match status" value="1"/>
</dbReference>
<dbReference type="PANTHER" id="PTHR43597:SF5">
    <property type="entry name" value="SUFE-LIKE PROTEIN 2, CHLOROPLASTIC"/>
    <property type="match status" value="1"/>
</dbReference>
<dbReference type="OrthoDB" id="9799320at2"/>
<gene>
    <name evidence="3" type="ORF">ATE48_02690</name>
</gene>
<evidence type="ECO:0000256" key="1">
    <source>
        <dbReference type="ARBA" id="ARBA00010282"/>
    </source>
</evidence>
<dbReference type="KEGG" id="cbot:ATE48_02690"/>
<dbReference type="FunCoup" id="A0A1B1AEC9">
    <property type="interactions" value="45"/>
</dbReference>
<dbReference type="InParanoid" id="A0A1B1AEC9"/>
<sequence>MASIDQTIEELADDFALLPDWEERISHVIELARALEPLNDDERTDDNRVRGCVSRVWLVSERHAETPEKLFFRGDSDAHLVRGEIAMLLRIFSGRTPEEILSVDPKAVFERLGLQDALTMQRSNGLFSMMSRIQHQARAAT</sequence>
<dbReference type="InterPro" id="IPR003808">
    <property type="entry name" value="Fe-S_metab-assoc_dom"/>
</dbReference>
<proteinExistence type="inferred from homology"/>
<protein>
    <submittedName>
        <fullName evidence="3">Cysteine desufuration protein SufE</fullName>
    </submittedName>
</protein>
<dbReference type="Pfam" id="PF02657">
    <property type="entry name" value="SufE"/>
    <property type="match status" value="1"/>
</dbReference>
<name>A0A1B1AEC9_9PROT</name>
<dbReference type="Proteomes" id="UP000092498">
    <property type="component" value="Chromosome"/>
</dbReference>
<feature type="domain" description="Fe-S metabolism associated" evidence="2">
    <location>
        <begin position="13"/>
        <end position="135"/>
    </location>
</feature>
<comment type="similarity">
    <text evidence="1">Belongs to the SufE family.</text>
</comment>
<keyword evidence="4" id="KW-1185">Reference proteome</keyword>
<dbReference type="AlphaFoldDB" id="A0A1B1AEC9"/>
<accession>A0A1B1AEC9</accession>
<dbReference type="EMBL" id="CP013244">
    <property type="protein sequence ID" value="ANP44906.1"/>
    <property type="molecule type" value="Genomic_DNA"/>
</dbReference>
<evidence type="ECO:0000313" key="4">
    <source>
        <dbReference type="Proteomes" id="UP000092498"/>
    </source>
</evidence>
<dbReference type="PANTHER" id="PTHR43597">
    <property type="entry name" value="SULFUR ACCEPTOR PROTEIN CSDE"/>
    <property type="match status" value="1"/>
</dbReference>
<evidence type="ECO:0000259" key="2">
    <source>
        <dbReference type="Pfam" id="PF02657"/>
    </source>
</evidence>
<evidence type="ECO:0000313" key="3">
    <source>
        <dbReference type="EMBL" id="ANP44906.1"/>
    </source>
</evidence>
<dbReference type="STRING" id="1759059.ATE48_02690"/>
<dbReference type="SUPFAM" id="SSF82649">
    <property type="entry name" value="SufE/NifU"/>
    <property type="match status" value="1"/>
</dbReference>
<organism evidence="3 4">
    <name type="scientific">Candidatus Viadribacter manganicus</name>
    <dbReference type="NCBI Taxonomy" id="1759059"/>
    <lineage>
        <taxon>Bacteria</taxon>
        <taxon>Pseudomonadati</taxon>
        <taxon>Pseudomonadota</taxon>
        <taxon>Alphaproteobacteria</taxon>
        <taxon>Hyphomonadales</taxon>
        <taxon>Hyphomonadaceae</taxon>
        <taxon>Candidatus Viadribacter</taxon>
    </lineage>
</organism>
<reference evidence="3 4" key="1">
    <citation type="submission" date="2015-11" db="EMBL/GenBank/DDBJ databases">
        <title>Whole-Genome Sequence of Candidatus Oderbacter manganicum from the National Park Lower Oder Valley, Germany.</title>
        <authorList>
            <person name="Braun B."/>
            <person name="Liere K."/>
            <person name="Szewzyk U."/>
        </authorList>
    </citation>
    <scope>NUCLEOTIDE SEQUENCE [LARGE SCALE GENOMIC DNA]</scope>
    <source>
        <strain evidence="3 4">OTSz_A_272</strain>
    </source>
</reference>